<dbReference type="GO" id="GO:0008237">
    <property type="term" value="F:metallopeptidase activity"/>
    <property type="evidence" value="ECO:0007669"/>
    <property type="project" value="UniProtKB-KW"/>
</dbReference>
<evidence type="ECO:0000259" key="5">
    <source>
        <dbReference type="Pfam" id="PF01523"/>
    </source>
</evidence>
<dbReference type="InterPro" id="IPR002510">
    <property type="entry name" value="Metalloprtase-TldD/E_N"/>
</dbReference>
<comment type="caution">
    <text evidence="8">The sequence shown here is derived from an EMBL/GenBank/DDBJ whole genome shotgun (WGS) entry which is preliminary data.</text>
</comment>
<protein>
    <submittedName>
        <fullName evidence="8">TldD/PmbA family protein</fullName>
    </submittedName>
</protein>
<reference evidence="8" key="1">
    <citation type="submission" date="2022-09" db="EMBL/GenBank/DDBJ databases">
        <title>Isolation and characterization of 3-chlorobenzoate degrading bacteria from soils in Shizuoka.</title>
        <authorList>
            <person name="Ifat A."/>
            <person name="Ogawa N."/>
            <person name="Kimbara K."/>
            <person name="Moriuchi R."/>
            <person name="Dohra H."/>
            <person name="Shintani M."/>
        </authorList>
    </citation>
    <scope>NUCLEOTIDE SEQUENCE</scope>
    <source>
        <strain evidence="8">19CS4-2</strain>
    </source>
</reference>
<feature type="domain" description="Metalloprotease TldD/E N-terminal" evidence="5">
    <location>
        <begin position="25"/>
        <end position="91"/>
    </location>
</feature>
<name>A0AA37MRM7_9BURK</name>
<dbReference type="InterPro" id="IPR045570">
    <property type="entry name" value="Metalloprtase-TldD/E_cen_dom"/>
</dbReference>
<evidence type="ECO:0000256" key="2">
    <source>
        <dbReference type="ARBA" id="ARBA00022670"/>
    </source>
</evidence>
<keyword evidence="4" id="KW-0482">Metalloprotease</keyword>
<dbReference type="EMBL" id="BPUS01000002">
    <property type="protein sequence ID" value="GJH24464.1"/>
    <property type="molecule type" value="Genomic_DNA"/>
</dbReference>
<dbReference type="Pfam" id="PF19290">
    <property type="entry name" value="PmbA_TldD_2nd"/>
    <property type="match status" value="1"/>
</dbReference>
<evidence type="ECO:0000256" key="4">
    <source>
        <dbReference type="ARBA" id="ARBA00023049"/>
    </source>
</evidence>
<dbReference type="Proteomes" id="UP001055111">
    <property type="component" value="Unassembled WGS sequence"/>
</dbReference>
<evidence type="ECO:0000313" key="8">
    <source>
        <dbReference type="EMBL" id="GJH24464.1"/>
    </source>
</evidence>
<dbReference type="GO" id="GO:0005829">
    <property type="term" value="C:cytosol"/>
    <property type="evidence" value="ECO:0007669"/>
    <property type="project" value="TreeGrafter"/>
</dbReference>
<feature type="domain" description="Metalloprotease TldD/E C-terminal" evidence="6">
    <location>
        <begin position="239"/>
        <end position="478"/>
    </location>
</feature>
<accession>A0AA37MRM7</accession>
<dbReference type="Pfam" id="PF01523">
    <property type="entry name" value="PmbA_TldD_1st"/>
    <property type="match status" value="1"/>
</dbReference>
<dbReference type="Pfam" id="PF19289">
    <property type="entry name" value="PmbA_TldD_3rd"/>
    <property type="match status" value="1"/>
</dbReference>
<feature type="domain" description="Metalloprotease TldD/E central" evidence="7">
    <location>
        <begin position="128"/>
        <end position="228"/>
    </location>
</feature>
<evidence type="ECO:0000259" key="7">
    <source>
        <dbReference type="Pfam" id="PF19290"/>
    </source>
</evidence>
<keyword evidence="3" id="KW-0378">Hydrolase</keyword>
<evidence type="ECO:0000256" key="3">
    <source>
        <dbReference type="ARBA" id="ARBA00022801"/>
    </source>
</evidence>
<keyword evidence="2" id="KW-0645">Protease</keyword>
<dbReference type="GO" id="GO:0006508">
    <property type="term" value="P:proteolysis"/>
    <property type="evidence" value="ECO:0007669"/>
    <property type="project" value="UniProtKB-KW"/>
</dbReference>
<dbReference type="InterPro" id="IPR045569">
    <property type="entry name" value="Metalloprtase-TldD/E_C"/>
</dbReference>
<dbReference type="PANTHER" id="PTHR30624:SF10">
    <property type="entry name" value="CONSERVED PROTEIN"/>
    <property type="match status" value="1"/>
</dbReference>
<organism evidence="8 9">
    <name type="scientific">Caballeronia novacaledonica</name>
    <dbReference type="NCBI Taxonomy" id="1544861"/>
    <lineage>
        <taxon>Bacteria</taxon>
        <taxon>Pseudomonadati</taxon>
        <taxon>Pseudomonadota</taxon>
        <taxon>Betaproteobacteria</taxon>
        <taxon>Burkholderiales</taxon>
        <taxon>Burkholderiaceae</taxon>
        <taxon>Caballeronia</taxon>
    </lineage>
</organism>
<dbReference type="Gene3D" id="3.30.2290.10">
    <property type="entry name" value="PmbA/TldD superfamily"/>
    <property type="match status" value="1"/>
</dbReference>
<gene>
    <name evidence="8" type="ORF">CBA19CS42_08130</name>
</gene>
<evidence type="ECO:0000313" key="9">
    <source>
        <dbReference type="Proteomes" id="UP001055111"/>
    </source>
</evidence>
<proteinExistence type="inferred from homology"/>
<dbReference type="AlphaFoldDB" id="A0AA37MRM7"/>
<dbReference type="InterPro" id="IPR036059">
    <property type="entry name" value="TldD/PmbA_sf"/>
</dbReference>
<dbReference type="InterPro" id="IPR051463">
    <property type="entry name" value="Peptidase_U62_metallo"/>
</dbReference>
<dbReference type="SUPFAM" id="SSF111283">
    <property type="entry name" value="Putative modulator of DNA gyrase, PmbA/TldD"/>
    <property type="match status" value="1"/>
</dbReference>
<sequence length="483" mass="52377">METDMTDERLDDRVRALASEADFYSVRFVDERTDDHQVRNDVAQPLRRVRDRGAMLTAWRGAGAGYAATPDLSATGLQAALDIATRRAEASARLSLVDHRCVARPSRSGAYESPHMATALPTPREWLARLAHECGAARIDARIVERIASVQVVESEQIFITSDGVRIEQRFRFVMPQFSVAAHADGDTQVRTLGGDYGTIAQGGVEILDHFGFDGAGERLAREALALLAAPNCPSGVRDLLLMPDQMALQIHESIGHPLELDRILGDERNFAGSSFVKPAFFGSYRYGSPLLNVTFDPALPGEAAAYAFDDDGAAADKHYLIRNGVLERALGGALSQQRAGIAGVANSRASSWNRPPIDRMANLNIEPGTSSLDEMIAGIGRGILMRTNTSWSIDDHRNKFQFGCEFGQLIEDGELTQVVRQPGYRGISASFWQSLAAVGNEATRGVYGTALCGKGEPMQIARVGHASPACVFRDVDVFGGTR</sequence>
<evidence type="ECO:0000256" key="1">
    <source>
        <dbReference type="ARBA" id="ARBA00005836"/>
    </source>
</evidence>
<comment type="similarity">
    <text evidence="1">Belongs to the peptidase U62 family.</text>
</comment>
<evidence type="ECO:0000259" key="6">
    <source>
        <dbReference type="Pfam" id="PF19289"/>
    </source>
</evidence>
<dbReference type="PANTHER" id="PTHR30624">
    <property type="entry name" value="UNCHARACTERIZED PROTEIN TLDD AND PMBA"/>
    <property type="match status" value="1"/>
</dbReference>
<dbReference type="InterPro" id="IPR035068">
    <property type="entry name" value="TldD/PmbA_N"/>
</dbReference>